<keyword evidence="2" id="KW-1185">Reference proteome</keyword>
<dbReference type="AlphaFoldDB" id="A0A087TQP0"/>
<dbReference type="EMBL" id="KK116323">
    <property type="protein sequence ID" value="KFM67429.1"/>
    <property type="molecule type" value="Genomic_DNA"/>
</dbReference>
<feature type="non-terminal residue" evidence="1">
    <location>
        <position position="49"/>
    </location>
</feature>
<proteinExistence type="predicted"/>
<accession>A0A087TQP0</accession>
<reference evidence="1 2" key="1">
    <citation type="submission" date="2013-11" db="EMBL/GenBank/DDBJ databases">
        <title>Genome sequencing of Stegodyphus mimosarum.</title>
        <authorList>
            <person name="Bechsgaard J."/>
        </authorList>
    </citation>
    <scope>NUCLEOTIDE SEQUENCE [LARGE SCALE GENOMIC DNA]</scope>
</reference>
<name>A0A087TQP0_STEMI</name>
<organism evidence="1 2">
    <name type="scientific">Stegodyphus mimosarum</name>
    <name type="common">African social velvet spider</name>
    <dbReference type="NCBI Taxonomy" id="407821"/>
    <lineage>
        <taxon>Eukaryota</taxon>
        <taxon>Metazoa</taxon>
        <taxon>Ecdysozoa</taxon>
        <taxon>Arthropoda</taxon>
        <taxon>Chelicerata</taxon>
        <taxon>Arachnida</taxon>
        <taxon>Araneae</taxon>
        <taxon>Araneomorphae</taxon>
        <taxon>Entelegynae</taxon>
        <taxon>Eresoidea</taxon>
        <taxon>Eresidae</taxon>
        <taxon>Stegodyphus</taxon>
    </lineage>
</organism>
<evidence type="ECO:0000313" key="2">
    <source>
        <dbReference type="Proteomes" id="UP000054359"/>
    </source>
</evidence>
<gene>
    <name evidence="1" type="ORF">X975_05859</name>
</gene>
<protein>
    <submittedName>
        <fullName evidence="1">Uncharacterized protein</fullName>
    </submittedName>
</protein>
<sequence length="49" mass="5908">MLYFTANKLWSASQIIRDFCQHTTYISYNKVNDFVLCRNNKTIKNLVYK</sequence>
<dbReference type="Proteomes" id="UP000054359">
    <property type="component" value="Unassembled WGS sequence"/>
</dbReference>
<evidence type="ECO:0000313" key="1">
    <source>
        <dbReference type="EMBL" id="KFM67429.1"/>
    </source>
</evidence>